<feature type="region of interest" description="Disordered" evidence="1">
    <location>
        <begin position="241"/>
        <end position="268"/>
    </location>
</feature>
<keyword evidence="2" id="KW-0732">Signal</keyword>
<feature type="signal peptide" evidence="2">
    <location>
        <begin position="1"/>
        <end position="20"/>
    </location>
</feature>
<dbReference type="EMBL" id="JBHPON010000001">
    <property type="protein sequence ID" value="MFC6035657.1"/>
    <property type="molecule type" value="Genomic_DNA"/>
</dbReference>
<keyword evidence="4" id="KW-1185">Reference proteome</keyword>
<dbReference type="PROSITE" id="PS51257">
    <property type="entry name" value="PROKAR_LIPOPROTEIN"/>
    <property type="match status" value="1"/>
</dbReference>
<feature type="chain" id="PRO_5045574861" evidence="2">
    <location>
        <begin position="21"/>
        <end position="438"/>
    </location>
</feature>
<evidence type="ECO:0000313" key="4">
    <source>
        <dbReference type="Proteomes" id="UP001596116"/>
    </source>
</evidence>
<organism evidence="3 4">
    <name type="scientific">Hyphococcus aureus</name>
    <dbReference type="NCBI Taxonomy" id="2666033"/>
    <lineage>
        <taxon>Bacteria</taxon>
        <taxon>Pseudomonadati</taxon>
        <taxon>Pseudomonadota</taxon>
        <taxon>Alphaproteobacteria</taxon>
        <taxon>Parvularculales</taxon>
        <taxon>Parvularculaceae</taxon>
        <taxon>Hyphococcus</taxon>
    </lineage>
</organism>
<name>A0ABW1KYC2_9PROT</name>
<comment type="caution">
    <text evidence="3">The sequence shown here is derived from an EMBL/GenBank/DDBJ whole genome shotgun (WGS) entry which is preliminary data.</text>
</comment>
<evidence type="ECO:0000256" key="1">
    <source>
        <dbReference type="SAM" id="MobiDB-lite"/>
    </source>
</evidence>
<evidence type="ECO:0000313" key="3">
    <source>
        <dbReference type="EMBL" id="MFC6035657.1"/>
    </source>
</evidence>
<reference evidence="3 4" key="1">
    <citation type="submission" date="2024-09" db="EMBL/GenBank/DDBJ databases">
        <authorList>
            <person name="Zhang Z.-H."/>
        </authorList>
    </citation>
    <scope>NUCLEOTIDE SEQUENCE [LARGE SCALE GENOMIC DNA]</scope>
    <source>
        <strain evidence="3 4">HHTR114</strain>
    </source>
</reference>
<dbReference type="RefSeq" id="WP_379878877.1">
    <property type="nucleotide sequence ID" value="NZ_JBHPON010000001.1"/>
</dbReference>
<gene>
    <name evidence="3" type="ORF">ACFMB1_08895</name>
</gene>
<accession>A0ABW1KYC2</accession>
<proteinExistence type="predicted"/>
<dbReference type="Proteomes" id="UP001596116">
    <property type="component" value="Unassembled WGS sequence"/>
</dbReference>
<sequence length="438" mass="48832">MRIVLVLFLTSFLASCFVTTDRLAVYERDTLSSKEIEALAGDYHRTEENGALSSLSFTVRDKPWLYRKVNKGFGGTPPFFPAKAISLAAAEMTLKTEGGPEGGSGMVEGVAVFSKIPGSDLILIGVPGETSKVTIDGETTDYATLGVVNAAQSKNLFFVLEPSDEGFGLNMFFEDDEALKKAFASLSKPLSTERLLTYLKDNPDEVSHRSNTLQFSKSLLAQRAIFTQKIESALKRDAENKLRAAAPKPEPQATSKTTTPPAPKASSDKIQSIDSFFQVSKDSISEFKVQRVTADGSYEYIALLRARVFRRRAFRPNEIVERGVWHPDTQQFHYQARLKTTNGKCVSWNEANWSHPFVTTKLYHVNGRTMDAWASSAIAPRPANRDKKKICIEQELNADDCSVVRCRKRANYTSTDITYLVQSQADAFWLYHHHFGNP</sequence>
<evidence type="ECO:0000256" key="2">
    <source>
        <dbReference type="SAM" id="SignalP"/>
    </source>
</evidence>
<protein>
    <submittedName>
        <fullName evidence="3">Uncharacterized protein</fullName>
    </submittedName>
</protein>